<sequence length="225" mass="23700">MPKPEQMMTNTTVFMNDLSCSERLLVWCVRRLSGAGEGTGHMPGLALPCFRTDFAAVADAFRMALGRLRAYQNGTVDVAICSATHLTGTENRFLVAAAAAQEGREAEVRRTLRPVFTHHHVLSPFAAAITQLGACMAGAGYWLPRRGHHGGGGSPPVRSLRWPAQQAADGTAVRATVPPAATPATAAAQPVGAGCLAAMRWHSADMGTAHVMWPSTVAAMQTGSL</sequence>
<proteinExistence type="predicted"/>
<protein>
    <submittedName>
        <fullName evidence="1">Uncharacterized protein</fullName>
    </submittedName>
</protein>
<dbReference type="Proteomes" id="UP000037566">
    <property type="component" value="Unassembled WGS sequence"/>
</dbReference>
<comment type="caution">
    <text evidence="1">The sequence shown here is derived from an EMBL/GenBank/DDBJ whole genome shotgun (WGS) entry which is preliminary data.</text>
</comment>
<dbReference type="EMBL" id="LHUQ01000002">
    <property type="protein sequence ID" value="KON65896.1"/>
    <property type="molecule type" value="Genomic_DNA"/>
</dbReference>
<gene>
    <name evidence="1" type="ORF">KOEU_05840</name>
</gene>
<evidence type="ECO:0000313" key="1">
    <source>
        <dbReference type="EMBL" id="KON65896.1"/>
    </source>
</evidence>
<name>A0A0M0ELS8_KOMEU</name>
<organism evidence="1 2">
    <name type="scientific">Komagataeibacter europaeus</name>
    <name type="common">Gluconacetobacter europaeus</name>
    <dbReference type="NCBI Taxonomy" id="33995"/>
    <lineage>
        <taxon>Bacteria</taxon>
        <taxon>Pseudomonadati</taxon>
        <taxon>Pseudomonadota</taxon>
        <taxon>Alphaproteobacteria</taxon>
        <taxon>Acetobacterales</taxon>
        <taxon>Acetobacteraceae</taxon>
        <taxon>Komagataeibacter</taxon>
    </lineage>
</organism>
<keyword evidence="2" id="KW-1185">Reference proteome</keyword>
<reference evidence="1" key="1">
    <citation type="submission" date="2015-08" db="EMBL/GenBank/DDBJ databases">
        <title>Draft genome sequence of Komagataeibacter europaeus CECT 8546 a cellulose producer strain from vinegar produced by the traditional method.</title>
        <authorList>
            <person name="Poehlein A."/>
            <person name="Valera M.J."/>
            <person name="Haack F.S."/>
            <person name="Mas A."/>
            <person name="Daniel R."/>
            <person name="Streit W.R."/>
            <person name="Mateo E."/>
        </authorList>
    </citation>
    <scope>NUCLEOTIDE SEQUENCE [LARGE SCALE GENOMIC DNA]</scope>
    <source>
        <strain evidence="1">CECT 8546</strain>
    </source>
</reference>
<evidence type="ECO:0000313" key="2">
    <source>
        <dbReference type="Proteomes" id="UP000037566"/>
    </source>
</evidence>
<dbReference type="STRING" id="33995.KOEU_05840"/>
<dbReference type="AlphaFoldDB" id="A0A0M0ELS8"/>
<dbReference type="PATRIC" id="fig|33995.3.peg.647"/>
<accession>A0A0M0ELS8</accession>